<name>A0ABV3EFM4_9ACTN</name>
<organism evidence="1 2">
    <name type="scientific">Streptomyces griseoloalbus</name>
    <dbReference type="NCBI Taxonomy" id="67303"/>
    <lineage>
        <taxon>Bacteria</taxon>
        <taxon>Bacillati</taxon>
        <taxon>Actinomycetota</taxon>
        <taxon>Actinomycetes</taxon>
        <taxon>Kitasatosporales</taxon>
        <taxon>Streptomycetaceae</taxon>
        <taxon>Streptomyces</taxon>
    </lineage>
</organism>
<accession>A0ABV3EFM4</accession>
<dbReference type="EMBL" id="JBEZLS010000038">
    <property type="protein sequence ID" value="MEU9355958.1"/>
    <property type="molecule type" value="Genomic_DNA"/>
</dbReference>
<sequence>MDLIPGLWTTAYAPDAPTARRLVARRLLRLRDFLRTLALTDHTPSGGY</sequence>
<comment type="caution">
    <text evidence="1">The sequence shown here is derived from an EMBL/GenBank/DDBJ whole genome shotgun (WGS) entry which is preliminary data.</text>
</comment>
<protein>
    <recommendedName>
        <fullName evidence="3">Integrase</fullName>
    </recommendedName>
</protein>
<gene>
    <name evidence="1" type="ORF">AB0D65_34415</name>
</gene>
<dbReference type="Proteomes" id="UP001551582">
    <property type="component" value="Unassembled WGS sequence"/>
</dbReference>
<dbReference type="RefSeq" id="WP_359989344.1">
    <property type="nucleotide sequence ID" value="NZ_JBEZLS010000038.1"/>
</dbReference>
<evidence type="ECO:0000313" key="1">
    <source>
        <dbReference type="EMBL" id="MEU9355958.1"/>
    </source>
</evidence>
<reference evidence="1 2" key="1">
    <citation type="submission" date="2024-06" db="EMBL/GenBank/DDBJ databases">
        <title>The Natural Products Discovery Center: Release of the First 8490 Sequenced Strains for Exploring Actinobacteria Biosynthetic Diversity.</title>
        <authorList>
            <person name="Kalkreuter E."/>
            <person name="Kautsar S.A."/>
            <person name="Yang D."/>
            <person name="Bader C.D."/>
            <person name="Teijaro C.N."/>
            <person name="Fluegel L."/>
            <person name="Davis C.M."/>
            <person name="Simpson J.R."/>
            <person name="Lauterbach L."/>
            <person name="Steele A.D."/>
            <person name="Gui C."/>
            <person name="Meng S."/>
            <person name="Li G."/>
            <person name="Viehrig K."/>
            <person name="Ye F."/>
            <person name="Su P."/>
            <person name="Kiefer A.F."/>
            <person name="Nichols A."/>
            <person name="Cepeda A.J."/>
            <person name="Yan W."/>
            <person name="Fan B."/>
            <person name="Jiang Y."/>
            <person name="Adhikari A."/>
            <person name="Zheng C.-J."/>
            <person name="Schuster L."/>
            <person name="Cowan T.M."/>
            <person name="Smanski M.J."/>
            <person name="Chevrette M.G."/>
            <person name="De Carvalho L.P.S."/>
            <person name="Shen B."/>
        </authorList>
    </citation>
    <scope>NUCLEOTIDE SEQUENCE [LARGE SCALE GENOMIC DNA]</scope>
    <source>
        <strain evidence="1 2">NPDC048274</strain>
    </source>
</reference>
<evidence type="ECO:0000313" key="2">
    <source>
        <dbReference type="Proteomes" id="UP001551582"/>
    </source>
</evidence>
<keyword evidence="2" id="KW-1185">Reference proteome</keyword>
<proteinExistence type="predicted"/>
<evidence type="ECO:0008006" key="3">
    <source>
        <dbReference type="Google" id="ProtNLM"/>
    </source>
</evidence>